<keyword evidence="6" id="KW-0963">Cytoplasm</keyword>
<keyword evidence="3 6" id="KW-0521">NADP</keyword>
<dbReference type="GO" id="GO:0019674">
    <property type="term" value="P:NAD+ metabolic process"/>
    <property type="evidence" value="ECO:0007669"/>
    <property type="project" value="InterPro"/>
</dbReference>
<dbReference type="EMBL" id="CP002048">
    <property type="protein sequence ID" value="ADI02825.1"/>
    <property type="molecule type" value="Genomic_DNA"/>
</dbReference>
<dbReference type="PANTHER" id="PTHR20275">
    <property type="entry name" value="NAD KINASE"/>
    <property type="match status" value="1"/>
</dbReference>
<feature type="binding site" evidence="6">
    <location>
        <position position="157"/>
    </location>
    <ligand>
        <name>NAD(+)</name>
        <dbReference type="ChEBI" id="CHEBI:57540"/>
    </ligand>
</feature>
<dbReference type="GO" id="GO:0005737">
    <property type="term" value="C:cytoplasm"/>
    <property type="evidence" value="ECO:0007669"/>
    <property type="project" value="UniProtKB-SubCell"/>
</dbReference>
<dbReference type="SUPFAM" id="SSF111331">
    <property type="entry name" value="NAD kinase/diacylglycerol kinase-like"/>
    <property type="match status" value="1"/>
</dbReference>
<comment type="function">
    <text evidence="6">Involved in the regulation of the intracellular balance of NAD and NADP, and is a key enzyme in the biosynthesis of NADP. Catalyzes specifically the phosphorylation on 2'-hydroxyl of the adenosine moiety of NAD to yield NADP.</text>
</comment>
<evidence type="ECO:0000256" key="1">
    <source>
        <dbReference type="ARBA" id="ARBA00022679"/>
    </source>
</evidence>
<dbReference type="HAMAP" id="MF_00361">
    <property type="entry name" value="NAD_kinase"/>
    <property type="match status" value="1"/>
</dbReference>
<dbReference type="KEGG" id="slp:Slip_2078"/>
<evidence type="ECO:0000256" key="3">
    <source>
        <dbReference type="ARBA" id="ARBA00022857"/>
    </source>
</evidence>
<dbReference type="InterPro" id="IPR002504">
    <property type="entry name" value="NADK"/>
</dbReference>
<comment type="caution">
    <text evidence="6">Lacks conserved residue(s) required for the propagation of feature annotation.</text>
</comment>
<comment type="catalytic activity">
    <reaction evidence="5 6">
        <text>NAD(+) + ATP = ADP + NADP(+) + H(+)</text>
        <dbReference type="Rhea" id="RHEA:18629"/>
        <dbReference type="ChEBI" id="CHEBI:15378"/>
        <dbReference type="ChEBI" id="CHEBI:30616"/>
        <dbReference type="ChEBI" id="CHEBI:57540"/>
        <dbReference type="ChEBI" id="CHEBI:58349"/>
        <dbReference type="ChEBI" id="CHEBI:456216"/>
        <dbReference type="EC" id="2.7.1.23"/>
    </reaction>
</comment>
<dbReference type="STRING" id="643648.Slip_2078"/>
<dbReference type="HOGENOM" id="CLU_008831_0_0_9"/>
<evidence type="ECO:0000313" key="7">
    <source>
        <dbReference type="EMBL" id="ADI02825.1"/>
    </source>
</evidence>
<dbReference type="EC" id="2.7.1.23" evidence="6"/>
<dbReference type="AlphaFoldDB" id="D7CIU7"/>
<name>D7CIU7_SYNLT</name>
<evidence type="ECO:0000256" key="6">
    <source>
        <dbReference type="HAMAP-Rule" id="MF_00361"/>
    </source>
</evidence>
<reference evidence="8" key="1">
    <citation type="journal article" date="2010" name="Stand. Genomic Sci.">
        <title>Complete genome sequence of Syntrophothermus lipocalidus type strain (TGB-C1T).</title>
        <authorList>
            <consortium name="US DOE Joint Genome Institute (JGI-PGF)"/>
            <person name="Djao O."/>
            <person name="Zhang X."/>
            <person name="Lucas S."/>
            <person name="Lapidus A."/>
            <person name="Glavina Del Rio T."/>
            <person name="Nolan M."/>
            <person name="Tice H."/>
            <person name="Cheng J."/>
            <person name="Han C."/>
            <person name="Tapia R."/>
            <person name="Goodwin L."/>
            <person name="Pitluck S."/>
            <person name="Liolios K."/>
            <person name="Ivanova N."/>
            <person name="Mavromatis K."/>
            <person name="Mikhailova N."/>
            <person name="Ovchinnikova G."/>
            <person name="Pati A."/>
            <person name="Brambilla E."/>
            <person name="Chen A."/>
            <person name="Palaniappan K."/>
            <person name="Land M."/>
            <person name="Hauser L."/>
            <person name="Chang Y."/>
            <person name="Jeffries C."/>
            <person name="Rohde M."/>
            <person name="Sikorski J."/>
            <person name="Spring S."/>
            <person name="Goker M."/>
            <person name="Detter J."/>
            <person name="Woyke T."/>
            <person name="Bristow J."/>
            <person name="Eisen J."/>
            <person name="Markowitz V."/>
            <person name="Hugenholtz P."/>
            <person name="Kyrpides N."/>
            <person name="Klenk H."/>
        </authorList>
    </citation>
    <scope>NUCLEOTIDE SEQUENCE [LARGE SCALE GENOMIC DNA]</scope>
    <source>
        <strain evidence="8">DSM 12680 / TGB-C1</strain>
    </source>
</reference>
<comment type="similarity">
    <text evidence="6">Belongs to the NAD kinase family.</text>
</comment>
<proteinExistence type="inferred from homology"/>
<sequence length="282" mass="30398">MQVVIVYKNDCRATLLARDLHARLSCTKGVDVTVLTSQDLPNYNYGAEVVFVLGGDGTVLRAARHFSRLSAPILGVNLGKVGFLSSVEPEEVMASLDKILRQEYVLEERLMLQAVVIKNKKALLRAVALNDVVIRSATPHIVTLNLQLNGKTLVSYRGDGVICATPTGSTGYSLSAGGPILSASVAAIVITPISPQFGSARSLVVGADSRLGFVVDSDRKTTLSIDGEETLFLASKDKILVERASEVARFVQLKPVGQLTKLWQRMGSVEETLRLVSHNQTP</sequence>
<dbReference type="GO" id="GO:0046872">
    <property type="term" value="F:metal ion binding"/>
    <property type="evidence" value="ECO:0007669"/>
    <property type="project" value="UniProtKB-UniRule"/>
</dbReference>
<evidence type="ECO:0000256" key="4">
    <source>
        <dbReference type="ARBA" id="ARBA00023027"/>
    </source>
</evidence>
<feature type="binding site" evidence="6">
    <location>
        <position position="159"/>
    </location>
    <ligand>
        <name>NAD(+)</name>
        <dbReference type="ChEBI" id="CHEBI:57540"/>
    </ligand>
</feature>
<feature type="binding site" evidence="6">
    <location>
        <begin position="170"/>
        <end position="175"/>
    </location>
    <ligand>
        <name>NAD(+)</name>
        <dbReference type="ChEBI" id="CHEBI:57540"/>
    </ligand>
</feature>
<comment type="cofactor">
    <cofactor evidence="6">
        <name>a divalent metal cation</name>
        <dbReference type="ChEBI" id="CHEBI:60240"/>
    </cofactor>
</comment>
<evidence type="ECO:0000313" key="8">
    <source>
        <dbReference type="Proteomes" id="UP000000378"/>
    </source>
</evidence>
<dbReference type="Proteomes" id="UP000000378">
    <property type="component" value="Chromosome"/>
</dbReference>
<feature type="active site" description="Proton acceptor" evidence="6">
    <location>
        <position position="56"/>
    </location>
</feature>
<evidence type="ECO:0000256" key="5">
    <source>
        <dbReference type="ARBA" id="ARBA00047925"/>
    </source>
</evidence>
<keyword evidence="8" id="KW-1185">Reference proteome</keyword>
<reference evidence="7 8" key="2">
    <citation type="journal article" date="2010" name="Stand. Genomic Sci.">
        <title>Complete genome sequence of Syntrophothermus lipocalidus type strain (TGB-C1).</title>
        <authorList>
            <person name="Djao O.D."/>
            <person name="Zhang X."/>
            <person name="Lucas S."/>
            <person name="Lapidus A."/>
            <person name="Del Rio T.G."/>
            <person name="Nolan M."/>
            <person name="Tice H."/>
            <person name="Cheng J.F."/>
            <person name="Han C."/>
            <person name="Tapia R."/>
            <person name="Goodwin L."/>
            <person name="Pitluck S."/>
            <person name="Liolios K."/>
            <person name="Ivanova N."/>
            <person name="Mavromatis K."/>
            <person name="Mikhailova N."/>
            <person name="Ovchinnikova G."/>
            <person name="Pati A."/>
            <person name="Brambilla E."/>
            <person name="Chen A."/>
            <person name="Palaniappan K."/>
            <person name="Land M."/>
            <person name="Hauser L."/>
            <person name="Chang Y.J."/>
            <person name="Jeffries C.D."/>
            <person name="Rohde M."/>
            <person name="Sikorski J."/>
            <person name="Spring S."/>
            <person name="Goker M."/>
            <person name="Detter J.C."/>
            <person name="Woyke T."/>
            <person name="Bristow J."/>
            <person name="Eisen J.A."/>
            <person name="Markowitz V."/>
            <person name="Hugenholtz P."/>
            <person name="Kyrpides N.C."/>
            <person name="Klenk H.P."/>
        </authorList>
    </citation>
    <scope>NUCLEOTIDE SEQUENCE [LARGE SCALE GENOMIC DNA]</scope>
    <source>
        <strain evidence="8">DSM 12680 / TGB-C1</strain>
    </source>
</reference>
<dbReference type="GO" id="GO:0003951">
    <property type="term" value="F:NAD+ kinase activity"/>
    <property type="evidence" value="ECO:0007669"/>
    <property type="project" value="UniProtKB-UniRule"/>
</dbReference>
<accession>D7CIU7</accession>
<keyword evidence="6" id="KW-0067">ATP-binding</keyword>
<dbReference type="GO" id="GO:0005524">
    <property type="term" value="F:ATP binding"/>
    <property type="evidence" value="ECO:0007669"/>
    <property type="project" value="UniProtKB-KW"/>
</dbReference>
<gene>
    <name evidence="6" type="primary">nadK</name>
    <name evidence="7" type="ordered locus">Slip_2078</name>
</gene>
<keyword evidence="2 6" id="KW-0418">Kinase</keyword>
<feature type="binding site" evidence="6">
    <location>
        <position position="61"/>
    </location>
    <ligand>
        <name>NAD(+)</name>
        <dbReference type="ChEBI" id="CHEBI:57540"/>
    </ligand>
</feature>
<dbReference type="Gene3D" id="2.60.200.30">
    <property type="entry name" value="Probable inorganic polyphosphate/atp-NAD kinase, domain 2"/>
    <property type="match status" value="1"/>
</dbReference>
<dbReference type="eggNOG" id="COG0061">
    <property type="taxonomic scope" value="Bacteria"/>
</dbReference>
<comment type="subcellular location">
    <subcellularLocation>
        <location evidence="6">Cytoplasm</location>
    </subcellularLocation>
</comment>
<dbReference type="InterPro" id="IPR016064">
    <property type="entry name" value="NAD/diacylglycerol_kinase_sf"/>
</dbReference>
<dbReference type="GO" id="GO:0051287">
    <property type="term" value="F:NAD binding"/>
    <property type="evidence" value="ECO:0007669"/>
    <property type="project" value="UniProtKB-ARBA"/>
</dbReference>
<organism evidence="7 8">
    <name type="scientific">Syntrophothermus lipocalidus (strain DSM 12680 / TGB-C1)</name>
    <dbReference type="NCBI Taxonomy" id="643648"/>
    <lineage>
        <taxon>Bacteria</taxon>
        <taxon>Bacillati</taxon>
        <taxon>Bacillota</taxon>
        <taxon>Clostridia</taxon>
        <taxon>Eubacteriales</taxon>
        <taxon>Syntrophomonadaceae</taxon>
        <taxon>Syntrophothermus</taxon>
    </lineage>
</organism>
<protein>
    <recommendedName>
        <fullName evidence="6">NAD kinase</fullName>
        <ecNumber evidence="6">2.7.1.23</ecNumber>
    </recommendedName>
    <alternativeName>
        <fullName evidence="6">ATP-dependent NAD kinase</fullName>
    </alternativeName>
</protein>
<dbReference type="Pfam" id="PF20143">
    <property type="entry name" value="NAD_kinase_C"/>
    <property type="match status" value="1"/>
</dbReference>
<dbReference type="Gene3D" id="3.40.50.10330">
    <property type="entry name" value="Probable inorganic polyphosphate/atp-NAD kinase, domain 1"/>
    <property type="match status" value="1"/>
</dbReference>
<keyword evidence="4 6" id="KW-0520">NAD</keyword>
<dbReference type="InterPro" id="IPR017437">
    <property type="entry name" value="ATP-NAD_kinase_PpnK-typ_C"/>
</dbReference>
<dbReference type="PANTHER" id="PTHR20275:SF0">
    <property type="entry name" value="NAD KINASE"/>
    <property type="match status" value="1"/>
</dbReference>
<keyword evidence="1 6" id="KW-0808">Transferase</keyword>
<feature type="binding site" evidence="6">
    <location>
        <begin position="56"/>
        <end position="57"/>
    </location>
    <ligand>
        <name>NAD(+)</name>
        <dbReference type="ChEBI" id="CHEBI:57540"/>
    </ligand>
</feature>
<feature type="binding site" evidence="6">
    <location>
        <begin position="130"/>
        <end position="131"/>
    </location>
    <ligand>
        <name>NAD(+)</name>
        <dbReference type="ChEBI" id="CHEBI:57540"/>
    </ligand>
</feature>
<dbReference type="GO" id="GO:0006741">
    <property type="term" value="P:NADP+ biosynthetic process"/>
    <property type="evidence" value="ECO:0007669"/>
    <property type="project" value="UniProtKB-UniRule"/>
</dbReference>
<dbReference type="RefSeq" id="WP_013176227.1">
    <property type="nucleotide sequence ID" value="NC_014220.1"/>
</dbReference>
<dbReference type="InterPro" id="IPR017438">
    <property type="entry name" value="ATP-NAD_kinase_N"/>
</dbReference>
<dbReference type="Pfam" id="PF01513">
    <property type="entry name" value="NAD_kinase"/>
    <property type="match status" value="1"/>
</dbReference>
<evidence type="ECO:0000256" key="2">
    <source>
        <dbReference type="ARBA" id="ARBA00022777"/>
    </source>
</evidence>
<keyword evidence="6" id="KW-0547">Nucleotide-binding</keyword>